<evidence type="ECO:0000313" key="2">
    <source>
        <dbReference type="EMBL" id="EFV12013.1"/>
    </source>
</evidence>
<dbReference type="HOGENOM" id="CLU_087298_1_0_11"/>
<evidence type="ECO:0000259" key="1">
    <source>
        <dbReference type="Pfam" id="PF11706"/>
    </source>
</evidence>
<dbReference type="Gene3D" id="1.10.3300.10">
    <property type="entry name" value="Jann2411-like domain"/>
    <property type="match status" value="1"/>
</dbReference>
<dbReference type="InterPro" id="IPR010852">
    <property type="entry name" value="ABATE"/>
</dbReference>
<dbReference type="RefSeq" id="WP_007471905.1">
    <property type="nucleotide sequence ID" value="NZ_KI391953.1"/>
</dbReference>
<dbReference type="eggNOG" id="COG5516">
    <property type="taxonomic scope" value="Bacteria"/>
</dbReference>
<dbReference type="AlphaFoldDB" id="E5XUF9"/>
<dbReference type="EMBL" id="ACZI02000001">
    <property type="protein sequence ID" value="EFV12013.1"/>
    <property type="molecule type" value="Genomic_DNA"/>
</dbReference>
<gene>
    <name evidence="2" type="ORF">HMPREF9336_03131</name>
</gene>
<protein>
    <recommendedName>
        <fullName evidence="1">Zinc finger CGNR domain-containing protein</fullName>
    </recommendedName>
</protein>
<dbReference type="InterPro" id="IPR021005">
    <property type="entry name" value="Znf_CGNR"/>
</dbReference>
<dbReference type="Pfam" id="PF11706">
    <property type="entry name" value="zf-CGNR"/>
    <property type="match status" value="1"/>
</dbReference>
<dbReference type="PANTHER" id="PTHR35525">
    <property type="entry name" value="BLL6575 PROTEIN"/>
    <property type="match status" value="1"/>
</dbReference>
<reference evidence="2 3" key="1">
    <citation type="journal article" date="2011" name="Stand. Genomic Sci.">
        <title>High quality draft genome sequence of Segniliparus rugosus CDC 945(T)= (ATCC BAA-974(T)).</title>
        <authorList>
            <person name="Earl A.M."/>
            <person name="Desjardins C.A."/>
            <person name="Fitzgerald M.G."/>
            <person name="Arachchi H.M."/>
            <person name="Zeng Q."/>
            <person name="Mehta T."/>
            <person name="Griggs A."/>
            <person name="Birren B.W."/>
            <person name="Toney N.C."/>
            <person name="Carr J."/>
            <person name="Posey J."/>
            <person name="Butler W.R."/>
        </authorList>
    </citation>
    <scope>NUCLEOTIDE SEQUENCE [LARGE SCALE GENOMIC DNA]</scope>
    <source>
        <strain evidence="3">ATCC BAA-974 / DSM 45345 / CCUG 50838 / CIP 108380 / JCM 13579 / CDC 945</strain>
    </source>
</reference>
<comment type="caution">
    <text evidence="2">The sequence shown here is derived from an EMBL/GenBank/DDBJ whole genome shotgun (WGS) entry which is preliminary data.</text>
</comment>
<dbReference type="SUPFAM" id="SSF160904">
    <property type="entry name" value="Jann2411-like"/>
    <property type="match status" value="1"/>
</dbReference>
<name>E5XUF9_SEGRC</name>
<dbReference type="PANTHER" id="PTHR35525:SF3">
    <property type="entry name" value="BLL6575 PROTEIN"/>
    <property type="match status" value="1"/>
</dbReference>
<dbReference type="STRING" id="679197.HMPREF9336_03131"/>
<evidence type="ECO:0000313" key="3">
    <source>
        <dbReference type="Proteomes" id="UP000004816"/>
    </source>
</evidence>
<accession>E5XUF9</accession>
<dbReference type="InterPro" id="IPR023286">
    <property type="entry name" value="ABATE_dom_sf"/>
</dbReference>
<keyword evidence="3" id="KW-1185">Reference proteome</keyword>
<organism evidence="2 3">
    <name type="scientific">Segniliparus rugosus (strain ATCC BAA-974 / DSM 45345 / CCUG 50838 / CIP 108380 / JCM 13579 / CDC 945)</name>
    <dbReference type="NCBI Taxonomy" id="679197"/>
    <lineage>
        <taxon>Bacteria</taxon>
        <taxon>Bacillati</taxon>
        <taxon>Actinomycetota</taxon>
        <taxon>Actinomycetes</taxon>
        <taxon>Mycobacteriales</taxon>
        <taxon>Segniliparaceae</taxon>
        <taxon>Segniliparus</taxon>
    </lineage>
</organism>
<dbReference type="Pfam" id="PF07336">
    <property type="entry name" value="ABATE"/>
    <property type="match status" value="1"/>
</dbReference>
<proteinExistence type="predicted"/>
<sequence length="194" mass="21644">MTETKHGTLFSQDVIATLLALAPLVNSELGGADVLASQSALRGYLDEHGWTGRRDGDEAELAAMRALRARIRVLWELLDQEEALVAEVNSLLAANRANPWLTRHPEAPYWHLHFNQTDDPLAERIGADVAMTFAELIRADELSRLKRCAAPDCDAVLIDLSRNRSRMFCDIGNCGNRIHVAAYRARKARETQAR</sequence>
<dbReference type="Proteomes" id="UP000004816">
    <property type="component" value="Unassembled WGS sequence"/>
</dbReference>
<feature type="domain" description="Zinc finger CGNR" evidence="1">
    <location>
        <begin position="144"/>
        <end position="187"/>
    </location>
</feature>
<dbReference type="OrthoDB" id="3531194at2"/>